<feature type="non-terminal residue" evidence="2">
    <location>
        <position position="1"/>
    </location>
</feature>
<organism evidence="2 3">
    <name type="scientific">Adineta steineri</name>
    <dbReference type="NCBI Taxonomy" id="433720"/>
    <lineage>
        <taxon>Eukaryota</taxon>
        <taxon>Metazoa</taxon>
        <taxon>Spiralia</taxon>
        <taxon>Gnathifera</taxon>
        <taxon>Rotifera</taxon>
        <taxon>Eurotatoria</taxon>
        <taxon>Bdelloidea</taxon>
        <taxon>Adinetida</taxon>
        <taxon>Adinetidae</taxon>
        <taxon>Adineta</taxon>
    </lineage>
</organism>
<feature type="non-terminal residue" evidence="2">
    <location>
        <position position="67"/>
    </location>
</feature>
<feature type="region of interest" description="Disordered" evidence="1">
    <location>
        <begin position="1"/>
        <end position="67"/>
    </location>
</feature>
<dbReference type="Proteomes" id="UP000663881">
    <property type="component" value="Unassembled WGS sequence"/>
</dbReference>
<dbReference type="AlphaFoldDB" id="A0A820SL75"/>
<evidence type="ECO:0000256" key="1">
    <source>
        <dbReference type="SAM" id="MobiDB-lite"/>
    </source>
</evidence>
<name>A0A820SL75_9BILA</name>
<sequence length="67" mass="7641">TNNNNSNRASTDKKNNTEPAIRQRPKSAGALKPTEKSSSGVDFDELLRKGAEKKRTELREERRKKEE</sequence>
<evidence type="ECO:0000313" key="2">
    <source>
        <dbReference type="EMBL" id="CAF4451759.1"/>
    </source>
</evidence>
<gene>
    <name evidence="2" type="ORF">OKA104_LOCUS54201</name>
</gene>
<evidence type="ECO:0000313" key="3">
    <source>
        <dbReference type="Proteomes" id="UP000663881"/>
    </source>
</evidence>
<feature type="compositionally biased region" description="Basic and acidic residues" evidence="1">
    <location>
        <begin position="45"/>
        <end position="67"/>
    </location>
</feature>
<proteinExistence type="predicted"/>
<protein>
    <submittedName>
        <fullName evidence="2">Uncharacterized protein</fullName>
    </submittedName>
</protein>
<accession>A0A820SL75</accession>
<reference evidence="2" key="1">
    <citation type="submission" date="2021-02" db="EMBL/GenBank/DDBJ databases">
        <authorList>
            <person name="Nowell W R."/>
        </authorList>
    </citation>
    <scope>NUCLEOTIDE SEQUENCE</scope>
</reference>
<comment type="caution">
    <text evidence="2">The sequence shown here is derived from an EMBL/GenBank/DDBJ whole genome shotgun (WGS) entry which is preliminary data.</text>
</comment>
<dbReference type="EMBL" id="CAJOAY010035528">
    <property type="protein sequence ID" value="CAF4451759.1"/>
    <property type="molecule type" value="Genomic_DNA"/>
</dbReference>